<accession>A0A0U5F1W0</accession>
<dbReference type="EMBL" id="WOTE01000004">
    <property type="protein sequence ID" value="NHO39787.1"/>
    <property type="molecule type" value="Genomic_DNA"/>
</dbReference>
<dbReference type="PATRIC" id="fig|431306.5.peg.96"/>
<reference evidence="2 4" key="3">
    <citation type="journal article" date="2020" name="Int. J. Syst. Evol. Microbiol.">
        <title>Novel acetic acid bacteria from cider fermentations: Acetobacter conturbans sp. nov. and Acetobacter fallax sp. nov.</title>
        <authorList>
            <person name="Sombolestani A.S."/>
            <person name="Cleenwerck I."/>
            <person name="Cnockaert M."/>
            <person name="Borremans W."/>
            <person name="Wieme A.D."/>
            <person name="De Vuyst L."/>
            <person name="Vandamme P."/>
        </authorList>
    </citation>
    <scope>NUCLEOTIDE SEQUENCE [LARGE SCALE GENOMIC DNA]</scope>
    <source>
        <strain evidence="2 4">LMG 23848</strain>
    </source>
</reference>
<evidence type="ECO:0000313" key="3">
    <source>
        <dbReference type="Proteomes" id="UP000068250"/>
    </source>
</evidence>
<evidence type="ECO:0000313" key="1">
    <source>
        <dbReference type="EMBL" id="CEF53322.1"/>
    </source>
</evidence>
<proteinExistence type="predicted"/>
<dbReference type="RefSeq" id="WP_157065258.1">
    <property type="nucleotide sequence ID" value="NZ_LN609302.1"/>
</dbReference>
<reference evidence="3" key="2">
    <citation type="submission" date="2014-09" db="EMBL/GenBank/DDBJ databases">
        <authorList>
            <person name="Illeghems K.G."/>
        </authorList>
    </citation>
    <scope>NUCLEOTIDE SEQUENCE [LARGE SCALE GENOMIC DNA]</scope>
    <source>
        <strain evidence="3">LMG 23848T</strain>
    </source>
</reference>
<gene>
    <name evidence="1" type="ORF">AGA_151</name>
    <name evidence="2" type="ORF">GOB80_08845</name>
</gene>
<dbReference type="Proteomes" id="UP000068250">
    <property type="component" value="Chromosome I"/>
</dbReference>
<evidence type="ECO:0000313" key="2">
    <source>
        <dbReference type="EMBL" id="NHO39787.1"/>
    </source>
</evidence>
<organism evidence="1 3">
    <name type="scientific">Acetobacter ghanensis</name>
    <dbReference type="NCBI Taxonomy" id="431306"/>
    <lineage>
        <taxon>Bacteria</taxon>
        <taxon>Pseudomonadati</taxon>
        <taxon>Pseudomonadota</taxon>
        <taxon>Alphaproteobacteria</taxon>
        <taxon>Acetobacterales</taxon>
        <taxon>Acetobacteraceae</taxon>
        <taxon>Acetobacter</taxon>
    </lineage>
</organism>
<keyword evidence="4" id="KW-1185">Reference proteome</keyword>
<dbReference type="Proteomes" id="UP000657200">
    <property type="component" value="Unassembled WGS sequence"/>
</dbReference>
<reference evidence="1" key="1">
    <citation type="submission" date="2014-09" db="EMBL/GenBank/DDBJ databases">
        <authorList>
            <person name="Magalhaes I.L.F."/>
            <person name="Oliveira U."/>
            <person name="Santos F.R."/>
            <person name="Vidigal T.H.D.A."/>
            <person name="Brescovit A.D."/>
            <person name="Santos A.J."/>
        </authorList>
    </citation>
    <scope>NUCLEOTIDE SEQUENCE</scope>
    <source>
        <strain evidence="1">LMG 23848T</strain>
    </source>
</reference>
<name>A0A0U5F1W0_9PROT</name>
<dbReference type="AlphaFoldDB" id="A0A0U5F1W0"/>
<dbReference type="EMBL" id="LN609302">
    <property type="protein sequence ID" value="CEF53322.1"/>
    <property type="molecule type" value="Genomic_DNA"/>
</dbReference>
<protein>
    <submittedName>
        <fullName evidence="1">Uncharacterized protein</fullName>
    </submittedName>
</protein>
<evidence type="ECO:0000313" key="4">
    <source>
        <dbReference type="Proteomes" id="UP000657200"/>
    </source>
</evidence>
<sequence>MTCAVPALWMRSYITLAVCAGWGTRISHGVNGLQALMAGPCRTTNLKPDLPN</sequence>